<keyword evidence="2" id="KW-1185">Reference proteome</keyword>
<reference evidence="1 2" key="1">
    <citation type="submission" date="2019-11" db="EMBL/GenBank/DDBJ databases">
        <authorList>
            <person name="Zheng R.K."/>
            <person name="Sun C.M."/>
        </authorList>
    </citation>
    <scope>NUCLEOTIDE SEQUENCE [LARGE SCALE GENOMIC DNA]</scope>
    <source>
        <strain evidence="1 2">SRB007</strain>
    </source>
</reference>
<proteinExistence type="predicted"/>
<dbReference type="Proteomes" id="UP000428328">
    <property type="component" value="Chromosome"/>
</dbReference>
<dbReference type="RefSeq" id="WP_158946987.1">
    <property type="nucleotide sequence ID" value="NZ_CP046400.1"/>
</dbReference>
<protein>
    <submittedName>
        <fullName evidence="1">Uncharacterized protein</fullName>
    </submittedName>
</protein>
<organism evidence="1 2">
    <name type="scientific">Pseudodesulfovibrio cashew</name>
    <dbReference type="NCBI Taxonomy" id="2678688"/>
    <lineage>
        <taxon>Bacteria</taxon>
        <taxon>Pseudomonadati</taxon>
        <taxon>Thermodesulfobacteriota</taxon>
        <taxon>Desulfovibrionia</taxon>
        <taxon>Desulfovibrionales</taxon>
        <taxon>Desulfovibrionaceae</taxon>
    </lineage>
</organism>
<gene>
    <name evidence="1" type="ORF">GM415_06385</name>
</gene>
<dbReference type="KEGG" id="psel:GM415_06385"/>
<sequence>MSLLYEYGKIKLPRGSGLVYPVKKSEVDHALEMANVSELDTFYFSPRCRSADLVVLDVVLMGESQQGYWKKQRPGITVCAVPSDQSGKIRELLMQGNYLLRLAKWVKGLESAPNVIRDVNRARLVCFGAGELFVKDENGRRVALP</sequence>
<name>A0A6I6JHC6_9BACT</name>
<accession>A0A6I6JHC6</accession>
<evidence type="ECO:0000313" key="1">
    <source>
        <dbReference type="EMBL" id="QGY39762.1"/>
    </source>
</evidence>
<dbReference type="AlphaFoldDB" id="A0A6I6JHC6"/>
<dbReference type="EMBL" id="CP046400">
    <property type="protein sequence ID" value="QGY39762.1"/>
    <property type="molecule type" value="Genomic_DNA"/>
</dbReference>
<evidence type="ECO:0000313" key="2">
    <source>
        <dbReference type="Proteomes" id="UP000428328"/>
    </source>
</evidence>